<dbReference type="Pfam" id="PF07729">
    <property type="entry name" value="FCD"/>
    <property type="match status" value="1"/>
</dbReference>
<evidence type="ECO:0000256" key="2">
    <source>
        <dbReference type="ARBA" id="ARBA00023125"/>
    </source>
</evidence>
<dbReference type="PANTHER" id="PTHR43537:SF24">
    <property type="entry name" value="GLUCONATE OPERON TRANSCRIPTIONAL REPRESSOR"/>
    <property type="match status" value="1"/>
</dbReference>
<protein>
    <submittedName>
        <fullName evidence="5">Putative L-lactate dehydrogenase operon regulatory protein</fullName>
    </submittedName>
</protein>
<evidence type="ECO:0000313" key="5">
    <source>
        <dbReference type="EMBL" id="MPM93362.1"/>
    </source>
</evidence>
<dbReference type="GO" id="GO:0003677">
    <property type="term" value="F:DNA binding"/>
    <property type="evidence" value="ECO:0007669"/>
    <property type="project" value="UniProtKB-KW"/>
</dbReference>
<sequence length="250" mass="28974">MERLKIQNNSVTLVDQVEDKLLSYFREKDLRKGDAIPNEMELTVSLGVSRSVVREALSRLKMMGIVETRTRRGMILSEPSLLGGMKRVVDPRILSEDTLFDILGFRIVLEIGICSEIFRKITPADIDNLEEIVNMGIMYENNEYAPFSEFAFHAKLYKITGNKTIAEFQNIIHPVMTFVKDKFQEFLAPINIQLKEEGRIVTHQDLLQYLKDGDEDGYRKALEEHFEVYRIFINRKNEYNAAMKNGKDND</sequence>
<evidence type="ECO:0000256" key="1">
    <source>
        <dbReference type="ARBA" id="ARBA00023015"/>
    </source>
</evidence>
<dbReference type="Pfam" id="PF00392">
    <property type="entry name" value="GntR"/>
    <property type="match status" value="1"/>
</dbReference>
<dbReference type="InterPro" id="IPR036390">
    <property type="entry name" value="WH_DNA-bd_sf"/>
</dbReference>
<keyword evidence="2" id="KW-0238">DNA-binding</keyword>
<reference evidence="5" key="1">
    <citation type="submission" date="2019-08" db="EMBL/GenBank/DDBJ databases">
        <authorList>
            <person name="Kucharzyk K."/>
            <person name="Murdoch R.W."/>
            <person name="Higgins S."/>
            <person name="Loffler F."/>
        </authorList>
    </citation>
    <scope>NUCLEOTIDE SEQUENCE</scope>
</reference>
<dbReference type="EMBL" id="VSSQ01040173">
    <property type="protein sequence ID" value="MPM93362.1"/>
    <property type="molecule type" value="Genomic_DNA"/>
</dbReference>
<dbReference type="InterPro" id="IPR008920">
    <property type="entry name" value="TF_FadR/GntR_C"/>
</dbReference>
<keyword evidence="1" id="KW-0805">Transcription regulation</keyword>
<dbReference type="InterPro" id="IPR000524">
    <property type="entry name" value="Tscrpt_reg_HTH_GntR"/>
</dbReference>
<dbReference type="InterPro" id="IPR011711">
    <property type="entry name" value="GntR_C"/>
</dbReference>
<accession>A0A645DYF5</accession>
<name>A0A645DYF5_9ZZZZ</name>
<dbReference type="AlphaFoldDB" id="A0A645DYF5"/>
<feature type="domain" description="HTH gntR-type" evidence="4">
    <location>
        <begin position="11"/>
        <end position="79"/>
    </location>
</feature>
<dbReference type="PRINTS" id="PR00035">
    <property type="entry name" value="HTHGNTR"/>
</dbReference>
<dbReference type="Gene3D" id="1.20.120.530">
    <property type="entry name" value="GntR ligand-binding domain-like"/>
    <property type="match status" value="1"/>
</dbReference>
<dbReference type="PROSITE" id="PS50949">
    <property type="entry name" value="HTH_GNTR"/>
    <property type="match status" value="1"/>
</dbReference>
<comment type="caution">
    <text evidence="5">The sequence shown here is derived from an EMBL/GenBank/DDBJ whole genome shotgun (WGS) entry which is preliminary data.</text>
</comment>
<dbReference type="InterPro" id="IPR036388">
    <property type="entry name" value="WH-like_DNA-bd_sf"/>
</dbReference>
<gene>
    <name evidence="5" type="primary">lldR_17</name>
    <name evidence="5" type="ORF">SDC9_140499</name>
</gene>
<dbReference type="GO" id="GO:0003700">
    <property type="term" value="F:DNA-binding transcription factor activity"/>
    <property type="evidence" value="ECO:0007669"/>
    <property type="project" value="InterPro"/>
</dbReference>
<dbReference type="CDD" id="cd07377">
    <property type="entry name" value="WHTH_GntR"/>
    <property type="match status" value="1"/>
</dbReference>
<dbReference type="SMART" id="SM00895">
    <property type="entry name" value="FCD"/>
    <property type="match status" value="1"/>
</dbReference>
<dbReference type="Gene3D" id="1.10.10.10">
    <property type="entry name" value="Winged helix-like DNA-binding domain superfamily/Winged helix DNA-binding domain"/>
    <property type="match status" value="1"/>
</dbReference>
<evidence type="ECO:0000259" key="4">
    <source>
        <dbReference type="PROSITE" id="PS50949"/>
    </source>
</evidence>
<dbReference type="PANTHER" id="PTHR43537">
    <property type="entry name" value="TRANSCRIPTIONAL REGULATOR, GNTR FAMILY"/>
    <property type="match status" value="1"/>
</dbReference>
<organism evidence="5">
    <name type="scientific">bioreactor metagenome</name>
    <dbReference type="NCBI Taxonomy" id="1076179"/>
    <lineage>
        <taxon>unclassified sequences</taxon>
        <taxon>metagenomes</taxon>
        <taxon>ecological metagenomes</taxon>
    </lineage>
</organism>
<proteinExistence type="predicted"/>
<dbReference type="SUPFAM" id="SSF48008">
    <property type="entry name" value="GntR ligand-binding domain-like"/>
    <property type="match status" value="1"/>
</dbReference>
<evidence type="ECO:0000256" key="3">
    <source>
        <dbReference type="ARBA" id="ARBA00023163"/>
    </source>
</evidence>
<dbReference type="SUPFAM" id="SSF46785">
    <property type="entry name" value="Winged helix' DNA-binding domain"/>
    <property type="match status" value="1"/>
</dbReference>
<keyword evidence="3" id="KW-0804">Transcription</keyword>
<dbReference type="SMART" id="SM00345">
    <property type="entry name" value="HTH_GNTR"/>
    <property type="match status" value="1"/>
</dbReference>